<keyword evidence="2" id="KW-1185">Reference proteome</keyword>
<gene>
    <name evidence="1" type="ORF">I568_00491</name>
</gene>
<dbReference type="EMBL" id="ASWJ01000003">
    <property type="protein sequence ID" value="EOW87447.1"/>
    <property type="molecule type" value="Genomic_DNA"/>
</dbReference>
<dbReference type="Proteomes" id="UP000014113">
    <property type="component" value="Unassembled WGS sequence"/>
</dbReference>
<evidence type="ECO:0000313" key="1">
    <source>
        <dbReference type="EMBL" id="EOW87447.1"/>
    </source>
</evidence>
<accession>S1NEK5</accession>
<dbReference type="eggNOG" id="COG3550">
    <property type="taxonomic scope" value="Bacteria"/>
</dbReference>
<evidence type="ECO:0000313" key="2">
    <source>
        <dbReference type="Proteomes" id="UP000014113"/>
    </source>
</evidence>
<dbReference type="RefSeq" id="WP_016182876.1">
    <property type="nucleotide sequence ID" value="NZ_JXKI01000006.1"/>
</dbReference>
<dbReference type="AlphaFoldDB" id="S1NEK5"/>
<name>S1NEK5_9ENTE</name>
<dbReference type="STRING" id="1121865.OMW_00713"/>
<dbReference type="OrthoDB" id="9812605at2"/>
<proteinExistence type="predicted"/>
<protein>
    <submittedName>
        <fullName evidence="1">Uncharacterized protein</fullName>
    </submittedName>
</protein>
<sequence length="150" mass="17709">MRYLLYNQNQPFMDVEVQNQQITKIHELLNIDYAPIQLTSLSATQPTALLAATNDWLFSRSIPVQRKHLHQLLKNMRARSTKELLFKAHGMSLSDQYWLKEKESEVKWQEMNFFENDFPYVNTLNTVFHPRTSNMFLYPHSPISTTEGMT</sequence>
<dbReference type="PATRIC" id="fig|1121865.3.peg.705"/>
<organism evidence="1 2">
    <name type="scientific">Enterococcus columbae DSM 7374 = ATCC 51263</name>
    <dbReference type="NCBI Taxonomy" id="1121865"/>
    <lineage>
        <taxon>Bacteria</taxon>
        <taxon>Bacillati</taxon>
        <taxon>Bacillota</taxon>
        <taxon>Bacilli</taxon>
        <taxon>Lactobacillales</taxon>
        <taxon>Enterococcaceae</taxon>
        <taxon>Enterococcus</taxon>
    </lineage>
</organism>
<comment type="caution">
    <text evidence="1">The sequence shown here is derived from an EMBL/GenBank/DDBJ whole genome shotgun (WGS) entry which is preliminary data.</text>
</comment>
<reference evidence="1 2" key="1">
    <citation type="submission" date="2013-03" db="EMBL/GenBank/DDBJ databases">
        <title>The Genome Sequence of Enterococcus columbae ATCC_51263 (PacBio/Illumina hybrid assembly).</title>
        <authorList>
            <consortium name="The Broad Institute Genomics Platform"/>
            <consortium name="The Broad Institute Genome Sequencing Center for Infectious Disease"/>
            <person name="Earl A."/>
            <person name="Russ C."/>
            <person name="Gilmore M."/>
            <person name="Surin D."/>
            <person name="Walker B."/>
            <person name="Young S."/>
            <person name="Zeng Q."/>
            <person name="Gargeya S."/>
            <person name="Fitzgerald M."/>
            <person name="Haas B."/>
            <person name="Abouelleil A."/>
            <person name="Allen A.W."/>
            <person name="Alvarado L."/>
            <person name="Arachchi H.M."/>
            <person name="Berlin A.M."/>
            <person name="Chapman S.B."/>
            <person name="Gainer-Dewar J."/>
            <person name="Goldberg J."/>
            <person name="Griggs A."/>
            <person name="Gujja S."/>
            <person name="Hansen M."/>
            <person name="Howarth C."/>
            <person name="Imamovic A."/>
            <person name="Ireland A."/>
            <person name="Larimer J."/>
            <person name="McCowan C."/>
            <person name="Murphy C."/>
            <person name="Pearson M."/>
            <person name="Poon T.W."/>
            <person name="Priest M."/>
            <person name="Roberts A."/>
            <person name="Saif S."/>
            <person name="Shea T."/>
            <person name="Sisk P."/>
            <person name="Sykes S."/>
            <person name="Wortman J."/>
            <person name="Nusbaum C."/>
            <person name="Birren B."/>
        </authorList>
    </citation>
    <scope>NUCLEOTIDE SEQUENCE [LARGE SCALE GENOMIC DNA]</scope>
    <source>
        <strain evidence="1 2">ATCC 51263</strain>
    </source>
</reference>